<dbReference type="Pfam" id="PF00892">
    <property type="entry name" value="EamA"/>
    <property type="match status" value="2"/>
</dbReference>
<feature type="transmembrane region" description="Helical" evidence="6">
    <location>
        <begin position="171"/>
        <end position="195"/>
    </location>
</feature>
<dbReference type="PANTHER" id="PTHR32322">
    <property type="entry name" value="INNER MEMBRANE TRANSPORTER"/>
    <property type="match status" value="1"/>
</dbReference>
<dbReference type="EMBL" id="VRMG01000012">
    <property type="protein sequence ID" value="TXN28648.1"/>
    <property type="molecule type" value="Genomic_DNA"/>
</dbReference>
<evidence type="ECO:0000256" key="5">
    <source>
        <dbReference type="ARBA" id="ARBA00023136"/>
    </source>
</evidence>
<evidence type="ECO:0000256" key="2">
    <source>
        <dbReference type="ARBA" id="ARBA00007362"/>
    </source>
</evidence>
<feature type="domain" description="EamA" evidence="7">
    <location>
        <begin position="2"/>
        <end position="127"/>
    </location>
</feature>
<keyword evidence="5 6" id="KW-0472">Membrane</keyword>
<evidence type="ECO:0000256" key="1">
    <source>
        <dbReference type="ARBA" id="ARBA00004141"/>
    </source>
</evidence>
<sequence length="301" mass="31804">MGLIWGSSFLFMKVALRGISFGQLAWSREILGAITLGIVMIVLRQRLPRDRVVWLHFVVIALTNAVIPHLLFAWAEQYVSSSLGSIYNSLTPIATALMATLVFRVERLAAGQVAGVVAGILGVLLIIGPWRYAALTGNLAGQIACLIAATSYGFAIGYLRKFVSHRPIPGTTVAFMNVGTSAAIMLLLTPFLAIGPVRLDPLIVLCVLLLGALGTGVAYLWSVNVLRAWGPTGQSTVTYVIPVVGVVLGVAVLGESLSWNEPVGAAIVLAGILLAQGRILRPRRQPAVLPVSPDLGVADGP</sequence>
<dbReference type="GO" id="GO:0016020">
    <property type="term" value="C:membrane"/>
    <property type="evidence" value="ECO:0007669"/>
    <property type="project" value="UniProtKB-SubCell"/>
</dbReference>
<dbReference type="Proteomes" id="UP000321379">
    <property type="component" value="Unassembled WGS sequence"/>
</dbReference>
<feature type="transmembrane region" description="Helical" evidence="6">
    <location>
        <begin position="139"/>
        <end position="159"/>
    </location>
</feature>
<comment type="caution">
    <text evidence="8">The sequence shown here is derived from an EMBL/GenBank/DDBJ whole genome shotgun (WGS) entry which is preliminary data.</text>
</comment>
<feature type="transmembrane region" description="Helical" evidence="6">
    <location>
        <begin position="237"/>
        <end position="257"/>
    </location>
</feature>
<comment type="similarity">
    <text evidence="2">Belongs to the EamA transporter family.</text>
</comment>
<feature type="transmembrane region" description="Helical" evidence="6">
    <location>
        <begin position="112"/>
        <end position="133"/>
    </location>
</feature>
<gene>
    <name evidence="8" type="ORF">FVP33_16790</name>
</gene>
<keyword evidence="3 6" id="KW-0812">Transmembrane</keyword>
<reference evidence="8 9" key="1">
    <citation type="submission" date="2019-08" db="EMBL/GenBank/DDBJ databases">
        <title>Bacterial whole genome sequence for Glaciihabitans sp. CHu50b-6-2.</title>
        <authorList>
            <person name="Jin L."/>
        </authorList>
    </citation>
    <scope>NUCLEOTIDE SEQUENCE [LARGE SCALE GENOMIC DNA]</scope>
    <source>
        <strain evidence="8 9">CHu50b-6-2</strain>
    </source>
</reference>
<accession>A0A5C8UJW9</accession>
<feature type="transmembrane region" description="Helical" evidence="6">
    <location>
        <begin position="86"/>
        <end position="105"/>
    </location>
</feature>
<evidence type="ECO:0000313" key="9">
    <source>
        <dbReference type="Proteomes" id="UP000321379"/>
    </source>
</evidence>
<evidence type="ECO:0000259" key="7">
    <source>
        <dbReference type="Pfam" id="PF00892"/>
    </source>
</evidence>
<dbReference type="InterPro" id="IPR050638">
    <property type="entry name" value="AA-Vitamin_Transporters"/>
</dbReference>
<comment type="subcellular location">
    <subcellularLocation>
        <location evidence="1">Membrane</location>
        <topology evidence="1">Multi-pass membrane protein</topology>
    </subcellularLocation>
</comment>
<feature type="transmembrane region" description="Helical" evidence="6">
    <location>
        <begin position="263"/>
        <end position="280"/>
    </location>
</feature>
<protein>
    <submittedName>
        <fullName evidence="8">DMT family transporter</fullName>
    </submittedName>
</protein>
<feature type="transmembrane region" description="Helical" evidence="6">
    <location>
        <begin position="201"/>
        <end position="225"/>
    </location>
</feature>
<evidence type="ECO:0000256" key="3">
    <source>
        <dbReference type="ARBA" id="ARBA00022692"/>
    </source>
</evidence>
<proteinExistence type="inferred from homology"/>
<keyword evidence="9" id="KW-1185">Reference proteome</keyword>
<evidence type="ECO:0000256" key="4">
    <source>
        <dbReference type="ARBA" id="ARBA00022989"/>
    </source>
</evidence>
<feature type="transmembrane region" description="Helical" evidence="6">
    <location>
        <begin position="52"/>
        <end position="74"/>
    </location>
</feature>
<dbReference type="SUPFAM" id="SSF103481">
    <property type="entry name" value="Multidrug resistance efflux transporter EmrE"/>
    <property type="match status" value="2"/>
</dbReference>
<feature type="domain" description="EamA" evidence="7">
    <location>
        <begin position="141"/>
        <end position="274"/>
    </location>
</feature>
<evidence type="ECO:0000256" key="6">
    <source>
        <dbReference type="SAM" id="Phobius"/>
    </source>
</evidence>
<dbReference type="PANTHER" id="PTHR32322:SF9">
    <property type="entry name" value="AMINO-ACID METABOLITE EFFLUX PUMP-RELATED"/>
    <property type="match status" value="1"/>
</dbReference>
<name>A0A5C8UJW9_9MICO</name>
<dbReference type="AlphaFoldDB" id="A0A5C8UJW9"/>
<feature type="transmembrane region" description="Helical" evidence="6">
    <location>
        <begin position="20"/>
        <end position="43"/>
    </location>
</feature>
<evidence type="ECO:0000313" key="8">
    <source>
        <dbReference type="EMBL" id="TXN28648.1"/>
    </source>
</evidence>
<dbReference type="InterPro" id="IPR000620">
    <property type="entry name" value="EamA_dom"/>
</dbReference>
<organism evidence="8 9">
    <name type="scientific">Lacisediminihabitans profunda</name>
    <dbReference type="NCBI Taxonomy" id="2594790"/>
    <lineage>
        <taxon>Bacteria</taxon>
        <taxon>Bacillati</taxon>
        <taxon>Actinomycetota</taxon>
        <taxon>Actinomycetes</taxon>
        <taxon>Micrococcales</taxon>
        <taxon>Microbacteriaceae</taxon>
        <taxon>Lacisediminihabitans</taxon>
    </lineage>
</organism>
<dbReference type="InterPro" id="IPR037185">
    <property type="entry name" value="EmrE-like"/>
</dbReference>
<keyword evidence="4 6" id="KW-1133">Transmembrane helix</keyword>